<reference evidence="3" key="1">
    <citation type="journal article" date="2020" name="Syst. Appl. Microbiol.">
        <title>Streptomyces alkaliterrae sp. nov., isolated from an alkaline soil, and emended descriptions of Streptomyces alkaliphilus, Streptomyces calidiresistens and Streptomyces durbertensis.</title>
        <authorList>
            <person name="Swiecimska M."/>
            <person name="Golinska P."/>
            <person name="Nouioui I."/>
            <person name="Wypij M."/>
            <person name="Rai M."/>
            <person name="Sangal V."/>
            <person name="Goodfellow M."/>
        </authorList>
    </citation>
    <scope>NUCLEOTIDE SEQUENCE [LARGE SCALE GENOMIC DNA]</scope>
    <source>
        <strain evidence="3">DSM 104538</strain>
    </source>
</reference>
<accession>A0ABR6EB09</accession>
<dbReference type="SUPFAM" id="SSF56112">
    <property type="entry name" value="Protein kinase-like (PK-like)"/>
    <property type="match status" value="1"/>
</dbReference>
<protein>
    <submittedName>
        <fullName evidence="2">Phosphotransferase</fullName>
    </submittedName>
</protein>
<name>A0ABR6EB09_9ACTN</name>
<evidence type="ECO:0000313" key="3">
    <source>
        <dbReference type="Proteomes" id="UP000766698"/>
    </source>
</evidence>
<dbReference type="Proteomes" id="UP000766698">
    <property type="component" value="Unassembled WGS sequence"/>
</dbReference>
<evidence type="ECO:0000259" key="1">
    <source>
        <dbReference type="Pfam" id="PF01636"/>
    </source>
</evidence>
<dbReference type="EMBL" id="WMLF01000022">
    <property type="protein sequence ID" value="MBB1242509.1"/>
    <property type="molecule type" value="Genomic_DNA"/>
</dbReference>
<dbReference type="InterPro" id="IPR011009">
    <property type="entry name" value="Kinase-like_dom_sf"/>
</dbReference>
<dbReference type="Gene3D" id="3.90.1200.10">
    <property type="match status" value="1"/>
</dbReference>
<sequence>MAVKTARNPRVPATEQARARETIAPYFGARLPEVLFAGHHHGYDTLISHCPSVTTLADVALRPATAPQAAATWREVVEALSHVWLQSARPGFDPSRATRKHALRLGRARDGLYRSARSLGLPAEGRCHVIVNRTDHGSLDRMLERLAALPAPSVRVACHGDPQPRNILLDHANQWHLVDWEWSGHHQDWRMMASHLVGWWYVEALLAGAYGNITPARSALVLSYSPPPLASLSRWMEPAVDVFRRMSRPAELERDVVALATHIAMLLLREIPKVVLDGRHQLLAPLLGEAARILDLSNSNEPHPLMEPFTRQRHADGSTTW</sequence>
<dbReference type="RefSeq" id="WP_182853935.1">
    <property type="nucleotide sequence ID" value="NZ_WMLF01000022.1"/>
</dbReference>
<comment type="caution">
    <text evidence="2">The sequence shown here is derived from an EMBL/GenBank/DDBJ whole genome shotgun (WGS) entry which is preliminary data.</text>
</comment>
<dbReference type="Pfam" id="PF01636">
    <property type="entry name" value="APH"/>
    <property type="match status" value="1"/>
</dbReference>
<gene>
    <name evidence="2" type="ORF">GL263_02825</name>
</gene>
<feature type="domain" description="Aminoglycoside phosphotransferase" evidence="1">
    <location>
        <begin position="32"/>
        <end position="182"/>
    </location>
</feature>
<keyword evidence="3" id="KW-1185">Reference proteome</keyword>
<evidence type="ECO:0000313" key="2">
    <source>
        <dbReference type="EMBL" id="MBB1242509.1"/>
    </source>
</evidence>
<dbReference type="InterPro" id="IPR002575">
    <property type="entry name" value="Aminoglycoside_PTrfase"/>
</dbReference>
<proteinExistence type="predicted"/>
<organism evidence="2 3">
    <name type="scientific">Streptomyces durbertensis</name>
    <dbReference type="NCBI Taxonomy" id="2448886"/>
    <lineage>
        <taxon>Bacteria</taxon>
        <taxon>Bacillati</taxon>
        <taxon>Actinomycetota</taxon>
        <taxon>Actinomycetes</taxon>
        <taxon>Kitasatosporales</taxon>
        <taxon>Streptomycetaceae</taxon>
        <taxon>Streptomyces</taxon>
    </lineage>
</organism>